<proteinExistence type="predicted"/>
<gene>
    <name evidence="2" type="ORF">BB558_006867</name>
</gene>
<accession>A0A2U1IWH6</accession>
<reference evidence="2 3" key="1">
    <citation type="journal article" date="2018" name="MBio">
        <title>Comparative Genomics Reveals the Core Gene Toolbox for the Fungus-Insect Symbiosis.</title>
        <authorList>
            <person name="Wang Y."/>
            <person name="Stata M."/>
            <person name="Wang W."/>
            <person name="Stajich J.E."/>
            <person name="White M.M."/>
            <person name="Moncalvo J.M."/>
        </authorList>
    </citation>
    <scope>NUCLEOTIDE SEQUENCE [LARGE SCALE GENOMIC DNA]</scope>
    <source>
        <strain evidence="2 3">AUS-126-30</strain>
    </source>
</reference>
<dbReference type="EMBL" id="MBFU01000936">
    <property type="protein sequence ID" value="PVZ97175.1"/>
    <property type="molecule type" value="Genomic_DNA"/>
</dbReference>
<dbReference type="InterPro" id="IPR019034">
    <property type="entry name" value="UPF0390"/>
</dbReference>
<name>A0A2U1IWH6_SMIAN</name>
<dbReference type="AlphaFoldDB" id="A0A2U1IWH6"/>
<dbReference type="Pfam" id="PF09495">
    <property type="entry name" value="DUF2462"/>
    <property type="match status" value="1"/>
</dbReference>
<dbReference type="Proteomes" id="UP000245591">
    <property type="component" value="Unassembled WGS sequence"/>
</dbReference>
<evidence type="ECO:0000313" key="2">
    <source>
        <dbReference type="EMBL" id="PVZ97175.1"/>
    </source>
</evidence>
<protein>
    <submittedName>
        <fullName evidence="2">Uncharacterized protein</fullName>
    </submittedName>
</protein>
<evidence type="ECO:0000256" key="1">
    <source>
        <dbReference type="SAM" id="MobiDB-lite"/>
    </source>
</evidence>
<sequence length="97" mass="10500">MVQGSKIKTKSKASTKSKVRSSGPVKNKIGKFTIKPKKESLIKQAKLDRKLGASTTKSLEMSMAVKANAVGKLTVLKSVATDALKENKKNPTKKSRK</sequence>
<organism evidence="2 3">
    <name type="scientific">Smittium angustum</name>
    <dbReference type="NCBI Taxonomy" id="133377"/>
    <lineage>
        <taxon>Eukaryota</taxon>
        <taxon>Fungi</taxon>
        <taxon>Fungi incertae sedis</taxon>
        <taxon>Zoopagomycota</taxon>
        <taxon>Kickxellomycotina</taxon>
        <taxon>Harpellomycetes</taxon>
        <taxon>Harpellales</taxon>
        <taxon>Legeriomycetaceae</taxon>
        <taxon>Smittium</taxon>
    </lineage>
</organism>
<evidence type="ECO:0000313" key="3">
    <source>
        <dbReference type="Proteomes" id="UP000245591"/>
    </source>
</evidence>
<feature type="compositionally biased region" description="Basic residues" evidence="1">
    <location>
        <begin position="7"/>
        <end position="19"/>
    </location>
</feature>
<comment type="caution">
    <text evidence="2">The sequence shown here is derived from an EMBL/GenBank/DDBJ whole genome shotgun (WGS) entry which is preliminary data.</text>
</comment>
<keyword evidence="3" id="KW-1185">Reference proteome</keyword>
<feature type="region of interest" description="Disordered" evidence="1">
    <location>
        <begin position="1"/>
        <end position="32"/>
    </location>
</feature>